<comment type="caution">
    <text evidence="2">The sequence shown here is derived from an EMBL/GenBank/DDBJ whole genome shotgun (WGS) entry which is preliminary data.</text>
</comment>
<feature type="domain" description="PB1-like" evidence="1">
    <location>
        <begin position="6"/>
        <end position="88"/>
    </location>
</feature>
<sequence>MEMAVFDIALYFKGYFGYENGHMKYFGQKLIIEEQESDFWSVYEAEEQLKRLGVAPDDIAALWYKDPEDEVIETRLQTFENDRDALEM</sequence>
<feature type="non-terminal residue" evidence="2">
    <location>
        <position position="88"/>
    </location>
</feature>
<reference evidence="2 3" key="1">
    <citation type="journal article" date="2023" name="Plants (Basel)">
        <title>Bridging the Gap: Combining Genomics and Transcriptomics Approaches to Understand Stylosanthes scabra, an Orphan Legume from the Brazilian Caatinga.</title>
        <authorList>
            <person name="Ferreira-Neto J.R.C."/>
            <person name="da Silva M.D."/>
            <person name="Binneck E."/>
            <person name="de Melo N.F."/>
            <person name="da Silva R.H."/>
            <person name="de Melo A.L.T.M."/>
            <person name="Pandolfi V."/>
            <person name="Bustamante F.O."/>
            <person name="Brasileiro-Vidal A.C."/>
            <person name="Benko-Iseppon A.M."/>
        </authorList>
    </citation>
    <scope>NUCLEOTIDE SEQUENCE [LARGE SCALE GENOMIC DNA]</scope>
    <source>
        <tissue evidence="2">Leaves</tissue>
    </source>
</reference>
<evidence type="ECO:0000313" key="2">
    <source>
        <dbReference type="EMBL" id="MED6149559.1"/>
    </source>
</evidence>
<accession>A0ABU6TL97</accession>
<proteinExistence type="predicted"/>
<organism evidence="2 3">
    <name type="scientific">Stylosanthes scabra</name>
    <dbReference type="NCBI Taxonomy" id="79078"/>
    <lineage>
        <taxon>Eukaryota</taxon>
        <taxon>Viridiplantae</taxon>
        <taxon>Streptophyta</taxon>
        <taxon>Embryophyta</taxon>
        <taxon>Tracheophyta</taxon>
        <taxon>Spermatophyta</taxon>
        <taxon>Magnoliopsida</taxon>
        <taxon>eudicotyledons</taxon>
        <taxon>Gunneridae</taxon>
        <taxon>Pentapetalae</taxon>
        <taxon>rosids</taxon>
        <taxon>fabids</taxon>
        <taxon>Fabales</taxon>
        <taxon>Fabaceae</taxon>
        <taxon>Papilionoideae</taxon>
        <taxon>50 kb inversion clade</taxon>
        <taxon>dalbergioids sensu lato</taxon>
        <taxon>Dalbergieae</taxon>
        <taxon>Pterocarpus clade</taxon>
        <taxon>Stylosanthes</taxon>
    </lineage>
</organism>
<protein>
    <recommendedName>
        <fullName evidence="1">PB1-like domain-containing protein</fullName>
    </recommendedName>
</protein>
<keyword evidence="3" id="KW-1185">Reference proteome</keyword>
<evidence type="ECO:0000259" key="1">
    <source>
        <dbReference type="Pfam" id="PF26130"/>
    </source>
</evidence>
<dbReference type="Proteomes" id="UP001341840">
    <property type="component" value="Unassembled WGS sequence"/>
</dbReference>
<dbReference type="InterPro" id="IPR058594">
    <property type="entry name" value="PB1-like_dom_pln"/>
</dbReference>
<name>A0ABU6TL97_9FABA</name>
<gene>
    <name evidence="2" type="ORF">PIB30_063675</name>
</gene>
<dbReference type="Pfam" id="PF26130">
    <property type="entry name" value="PB1-like"/>
    <property type="match status" value="1"/>
</dbReference>
<evidence type="ECO:0000313" key="3">
    <source>
        <dbReference type="Proteomes" id="UP001341840"/>
    </source>
</evidence>
<dbReference type="EMBL" id="JASCZI010091230">
    <property type="protein sequence ID" value="MED6149559.1"/>
    <property type="molecule type" value="Genomic_DNA"/>
</dbReference>